<evidence type="ECO:0000256" key="1">
    <source>
        <dbReference type="SAM" id="Phobius"/>
    </source>
</evidence>
<feature type="transmembrane region" description="Helical" evidence="1">
    <location>
        <begin position="38"/>
        <end position="57"/>
    </location>
</feature>
<keyword evidence="3" id="KW-1185">Reference proteome</keyword>
<evidence type="ECO:0000313" key="3">
    <source>
        <dbReference type="Proteomes" id="UP000294927"/>
    </source>
</evidence>
<dbReference type="AlphaFoldDB" id="A0A4R7VP32"/>
<feature type="transmembrane region" description="Helical" evidence="1">
    <location>
        <begin position="158"/>
        <end position="177"/>
    </location>
</feature>
<sequence>MENEARVGMVVGSLVGVGFGLVFIEVNSGGLGGSWPLVLRVAGAVVAAVLLAGVVWVARRGTIEGEAPSGGFTGRRYWNIVGLEGVALFLGLVLINGVFKHTEYAVPWIALVVGVHFVLLAQAWRIDLYRWLGYAQTLLGLVGFVLAAFGAAVATVNLVSGVLSGVALFVTVAVGILRSRPVTA</sequence>
<comment type="caution">
    <text evidence="2">The sequence shown here is derived from an EMBL/GenBank/DDBJ whole genome shotgun (WGS) entry which is preliminary data.</text>
</comment>
<keyword evidence="1" id="KW-1133">Transmembrane helix</keyword>
<evidence type="ECO:0000313" key="2">
    <source>
        <dbReference type="EMBL" id="TDV51029.1"/>
    </source>
</evidence>
<feature type="transmembrane region" description="Helical" evidence="1">
    <location>
        <begin position="7"/>
        <end position="26"/>
    </location>
</feature>
<protein>
    <submittedName>
        <fullName evidence="2">Uncharacterized protein</fullName>
    </submittedName>
</protein>
<name>A0A4R7VP32_9PSEU</name>
<keyword evidence="1" id="KW-0812">Transmembrane</keyword>
<feature type="transmembrane region" description="Helical" evidence="1">
    <location>
        <begin position="77"/>
        <end position="99"/>
    </location>
</feature>
<proteinExistence type="predicted"/>
<gene>
    <name evidence="2" type="ORF">CLV71_106375</name>
</gene>
<accession>A0A4R7VP32</accession>
<dbReference type="RefSeq" id="WP_243866577.1">
    <property type="nucleotide sequence ID" value="NZ_SOCP01000006.1"/>
</dbReference>
<feature type="transmembrane region" description="Helical" evidence="1">
    <location>
        <begin position="105"/>
        <end position="124"/>
    </location>
</feature>
<keyword evidence="1" id="KW-0472">Membrane</keyword>
<organism evidence="2 3">
    <name type="scientific">Actinophytocola oryzae</name>
    <dbReference type="NCBI Taxonomy" id="502181"/>
    <lineage>
        <taxon>Bacteria</taxon>
        <taxon>Bacillati</taxon>
        <taxon>Actinomycetota</taxon>
        <taxon>Actinomycetes</taxon>
        <taxon>Pseudonocardiales</taxon>
        <taxon>Pseudonocardiaceae</taxon>
    </lineage>
</organism>
<dbReference type="Proteomes" id="UP000294927">
    <property type="component" value="Unassembled WGS sequence"/>
</dbReference>
<feature type="transmembrane region" description="Helical" evidence="1">
    <location>
        <begin position="131"/>
        <end position="152"/>
    </location>
</feature>
<reference evidence="2 3" key="1">
    <citation type="submission" date="2019-03" db="EMBL/GenBank/DDBJ databases">
        <title>Genomic Encyclopedia of Archaeal and Bacterial Type Strains, Phase II (KMG-II): from individual species to whole genera.</title>
        <authorList>
            <person name="Goeker M."/>
        </authorList>
    </citation>
    <scope>NUCLEOTIDE SEQUENCE [LARGE SCALE GENOMIC DNA]</scope>
    <source>
        <strain evidence="2 3">DSM 45499</strain>
    </source>
</reference>
<dbReference type="EMBL" id="SOCP01000006">
    <property type="protein sequence ID" value="TDV51029.1"/>
    <property type="molecule type" value="Genomic_DNA"/>
</dbReference>